<evidence type="ECO:0000313" key="4">
    <source>
        <dbReference type="Proteomes" id="UP001642409"/>
    </source>
</evidence>
<name>A0AA86RJU6_9EUKA</name>
<dbReference type="Proteomes" id="UP001642409">
    <property type="component" value="Unassembled WGS sequence"/>
</dbReference>
<evidence type="ECO:0000313" key="3">
    <source>
        <dbReference type="EMBL" id="CAL6072104.1"/>
    </source>
</evidence>
<dbReference type="InterPro" id="IPR032675">
    <property type="entry name" value="LRR_dom_sf"/>
</dbReference>
<proteinExistence type="predicted"/>
<dbReference type="AlphaFoldDB" id="A0AA86RJU6"/>
<evidence type="ECO:0000313" key="2">
    <source>
        <dbReference type="EMBL" id="CAI9976163.1"/>
    </source>
</evidence>
<evidence type="ECO:0000256" key="1">
    <source>
        <dbReference type="SAM" id="MobiDB-lite"/>
    </source>
</evidence>
<comment type="caution">
    <text evidence="2">The sequence shown here is derived from an EMBL/GenBank/DDBJ whole genome shotgun (WGS) entry which is preliminary data.</text>
</comment>
<dbReference type="EMBL" id="CATOUU010001172">
    <property type="protein sequence ID" value="CAI9976163.1"/>
    <property type="molecule type" value="Genomic_DNA"/>
</dbReference>
<accession>A0AA86RJU6</accession>
<dbReference type="Gene3D" id="3.80.10.10">
    <property type="entry name" value="Ribonuclease Inhibitor"/>
    <property type="match status" value="1"/>
</dbReference>
<organism evidence="2">
    <name type="scientific">Hexamita inflata</name>
    <dbReference type="NCBI Taxonomy" id="28002"/>
    <lineage>
        <taxon>Eukaryota</taxon>
        <taxon>Metamonada</taxon>
        <taxon>Diplomonadida</taxon>
        <taxon>Hexamitidae</taxon>
        <taxon>Hexamitinae</taxon>
        <taxon>Hexamita</taxon>
    </lineage>
</organism>
<reference evidence="2" key="1">
    <citation type="submission" date="2023-06" db="EMBL/GenBank/DDBJ databases">
        <authorList>
            <person name="Kurt Z."/>
        </authorList>
    </citation>
    <scope>NUCLEOTIDE SEQUENCE</scope>
</reference>
<sequence length="331" mass="37082">MDTIDFSGQDLEQSEVEFKLRQILVENKGITNINLSGNKLMSIEFLSKFVEQGALPQLKILNISQNMIQFMSIHNMSGLITLDVSSNPISEFQLHHLPALKSIDARDCNINDVAFMQLLEQPTKPRHIRLAGNKVTDIGVNQVVRNPALLPILNEFLTTLDLKQNQTQYQTLLQVKALLPVNRKPSSSVTKLPALNNSRANSRNPSAKNAQMDTKDLVKLMNSLQQEFNLNWPQALAATMLGRDHLLVQQAKDMDEGRCKSKICSCLVIGIKCQTDLEEQACQGFARKVGTVFCKHFKSGNNVDCKGRAEATLQVIQKRIEKQTEASQDKQ</sequence>
<protein>
    <submittedName>
        <fullName evidence="2">Uncharacterized protein</fullName>
    </submittedName>
</protein>
<gene>
    <name evidence="3" type="ORF">HINF_LOCUS55465</name>
    <name evidence="2" type="ORF">HINF_LOCUS63808</name>
</gene>
<keyword evidence="4" id="KW-1185">Reference proteome</keyword>
<reference evidence="3 4" key="2">
    <citation type="submission" date="2024-07" db="EMBL/GenBank/DDBJ databases">
        <authorList>
            <person name="Akdeniz Z."/>
        </authorList>
    </citation>
    <scope>NUCLEOTIDE SEQUENCE [LARGE SCALE GENOMIC DNA]</scope>
</reference>
<feature type="region of interest" description="Disordered" evidence="1">
    <location>
        <begin position="188"/>
        <end position="210"/>
    </location>
</feature>
<dbReference type="EMBL" id="CAXDID020000293">
    <property type="protein sequence ID" value="CAL6072104.1"/>
    <property type="molecule type" value="Genomic_DNA"/>
</dbReference>
<dbReference type="SUPFAM" id="SSF52047">
    <property type="entry name" value="RNI-like"/>
    <property type="match status" value="1"/>
</dbReference>
<feature type="compositionally biased region" description="Low complexity" evidence="1">
    <location>
        <begin position="196"/>
        <end position="210"/>
    </location>
</feature>